<evidence type="ECO:0000313" key="4">
    <source>
        <dbReference type="Proteomes" id="UP000183192"/>
    </source>
</evidence>
<dbReference type="AlphaFoldDB" id="A0A1J4TAG0"/>
<name>A0A1J4TAG0_9BACT</name>
<dbReference type="GO" id="GO:0003676">
    <property type="term" value="F:nucleic acid binding"/>
    <property type="evidence" value="ECO:0007669"/>
    <property type="project" value="InterPro"/>
</dbReference>
<dbReference type="Pfam" id="PF02272">
    <property type="entry name" value="DHHA1"/>
    <property type="match status" value="1"/>
</dbReference>
<dbReference type="PANTHER" id="PTHR47618">
    <property type="entry name" value="BIFUNCTIONAL OLIGORIBONUCLEASE AND PAP PHOSPHATASE NRNA"/>
    <property type="match status" value="1"/>
</dbReference>
<dbReference type="Gene3D" id="3.10.310.30">
    <property type="match status" value="1"/>
</dbReference>
<dbReference type="InterPro" id="IPR051319">
    <property type="entry name" value="Oligoribo/pAp-PDE_c-di-AMP_PDE"/>
</dbReference>
<evidence type="ECO:0000259" key="1">
    <source>
        <dbReference type="Pfam" id="PF01368"/>
    </source>
</evidence>
<protein>
    <recommendedName>
        <fullName evidence="5">DDH domain-containing protein</fullName>
    </recommendedName>
</protein>
<dbReference type="Proteomes" id="UP000183192">
    <property type="component" value="Unassembled WGS sequence"/>
</dbReference>
<evidence type="ECO:0000313" key="3">
    <source>
        <dbReference type="EMBL" id="OIO07797.1"/>
    </source>
</evidence>
<dbReference type="PANTHER" id="PTHR47618:SF1">
    <property type="entry name" value="BIFUNCTIONAL OLIGORIBONUCLEASE AND PAP PHOSPHATASE NRNA"/>
    <property type="match status" value="1"/>
</dbReference>
<dbReference type="SUPFAM" id="SSF64182">
    <property type="entry name" value="DHH phosphoesterases"/>
    <property type="match status" value="1"/>
</dbReference>
<dbReference type="InterPro" id="IPR003156">
    <property type="entry name" value="DHHA1_dom"/>
</dbReference>
<dbReference type="InterPro" id="IPR038763">
    <property type="entry name" value="DHH_sf"/>
</dbReference>
<dbReference type="EMBL" id="MNUU01000033">
    <property type="protein sequence ID" value="OIO07797.1"/>
    <property type="molecule type" value="Genomic_DNA"/>
</dbReference>
<feature type="domain" description="DDH" evidence="1">
    <location>
        <begin position="20"/>
        <end position="165"/>
    </location>
</feature>
<dbReference type="Gene3D" id="3.90.1640.10">
    <property type="entry name" value="inorganic pyrophosphatase (n-terminal core)"/>
    <property type="match status" value="1"/>
</dbReference>
<reference evidence="3 4" key="1">
    <citation type="journal article" date="2016" name="Environ. Microbiol.">
        <title>Genomic resolution of a cold subsurface aquifer community provides metabolic insights for novel microbes adapted to high CO concentrations.</title>
        <authorList>
            <person name="Probst A.J."/>
            <person name="Castelle C.J."/>
            <person name="Singh A."/>
            <person name="Brown C.T."/>
            <person name="Anantharaman K."/>
            <person name="Sharon I."/>
            <person name="Hug L.A."/>
            <person name="Burstein D."/>
            <person name="Emerson J.B."/>
            <person name="Thomas B.C."/>
            <person name="Banfield J.F."/>
        </authorList>
    </citation>
    <scope>NUCLEOTIDE SEQUENCE [LARGE SCALE GENOMIC DNA]</scope>
    <source>
        <strain evidence="3">CG1_02_37_44</strain>
    </source>
</reference>
<evidence type="ECO:0008006" key="5">
    <source>
        <dbReference type="Google" id="ProtNLM"/>
    </source>
</evidence>
<evidence type="ECO:0000259" key="2">
    <source>
        <dbReference type="Pfam" id="PF02272"/>
    </source>
</evidence>
<gene>
    <name evidence="3" type="ORF">AUJ27_01800</name>
</gene>
<feature type="domain" description="DHHA1" evidence="2">
    <location>
        <begin position="228"/>
        <end position="309"/>
    </location>
</feature>
<sequence length="321" mass="35728">MPDYKLLHNKIYAKIKSAEKILLTTHEKPDIDAVGSVCAFIEILENLGKPYFAYCYDAPPRQFNFIPHIEKIKSDKNLYNFNEFDLIIIFDAGGMKRTRLDEEIINKNKNQFVIEIDHHPKIEEFSDLELRIASASSTTEIIYDFFKLNNIKINKNTANCILAGILADSGNFIFPATSDKTIDISSQMLVRGANLPAIMKNTLHNKSLSALKIWGKAMARIKINKNYNFAYTVLTWEDAAGVNEEDLEGISNFLGNLHGVKGVLLLREQPGGTIRGSLRSSHPSANMTLLAQVLGGGGHAKASGFTIAGKLEKTAKGWRVI</sequence>
<accession>A0A1J4TAG0</accession>
<dbReference type="Pfam" id="PF01368">
    <property type="entry name" value="DHH"/>
    <property type="match status" value="1"/>
</dbReference>
<dbReference type="InterPro" id="IPR001667">
    <property type="entry name" value="DDH_dom"/>
</dbReference>
<organism evidence="3 4">
    <name type="scientific">Candidatus Falkowbacteria bacterium CG1_02_37_44</name>
    <dbReference type="NCBI Taxonomy" id="1805146"/>
    <lineage>
        <taxon>Bacteria</taxon>
        <taxon>Candidatus Falkowiibacteriota</taxon>
    </lineage>
</organism>
<comment type="caution">
    <text evidence="3">The sequence shown here is derived from an EMBL/GenBank/DDBJ whole genome shotgun (WGS) entry which is preliminary data.</text>
</comment>
<dbReference type="STRING" id="1805146.AUJ27_01800"/>
<proteinExistence type="predicted"/>